<dbReference type="EMBL" id="JAAGOX010000010">
    <property type="protein sequence ID" value="NDW44549.1"/>
    <property type="molecule type" value="Genomic_DNA"/>
</dbReference>
<evidence type="ECO:0000256" key="7">
    <source>
        <dbReference type="ARBA" id="ARBA00022723"/>
    </source>
</evidence>
<evidence type="ECO:0000256" key="12">
    <source>
        <dbReference type="ARBA" id="ARBA00037975"/>
    </source>
</evidence>
<comment type="subcellular location">
    <subcellularLocation>
        <location evidence="2">Cell membrane</location>
        <topology evidence="2">Multi-pass membrane protein</topology>
    </subcellularLocation>
</comment>
<evidence type="ECO:0000256" key="6">
    <source>
        <dbReference type="ARBA" id="ARBA00022692"/>
    </source>
</evidence>
<protein>
    <submittedName>
        <fullName evidence="15">Cytochrome B</fullName>
    </submittedName>
</protein>
<dbReference type="GO" id="GO:0046872">
    <property type="term" value="F:metal ion binding"/>
    <property type="evidence" value="ECO:0007669"/>
    <property type="project" value="UniProtKB-KW"/>
</dbReference>
<dbReference type="AlphaFoldDB" id="A0A6B2NPT7"/>
<keyword evidence="7" id="KW-0479">Metal-binding</keyword>
<evidence type="ECO:0000256" key="10">
    <source>
        <dbReference type="ARBA" id="ARBA00023004"/>
    </source>
</evidence>
<keyword evidence="3" id="KW-0813">Transport</keyword>
<comment type="similarity">
    <text evidence="12">Belongs to the cytochrome b561 family.</text>
</comment>
<keyword evidence="4" id="KW-1003">Cell membrane</keyword>
<dbReference type="PANTHER" id="PTHR30529:SF3">
    <property type="entry name" value="CYTOCHROME B561 HOMOLOG 1"/>
    <property type="match status" value="1"/>
</dbReference>
<dbReference type="GO" id="GO:0022904">
    <property type="term" value="P:respiratory electron transport chain"/>
    <property type="evidence" value="ECO:0007669"/>
    <property type="project" value="InterPro"/>
</dbReference>
<evidence type="ECO:0000256" key="5">
    <source>
        <dbReference type="ARBA" id="ARBA00022617"/>
    </source>
</evidence>
<keyword evidence="5" id="KW-0349">Heme</keyword>
<evidence type="ECO:0000256" key="9">
    <source>
        <dbReference type="ARBA" id="ARBA00022989"/>
    </source>
</evidence>
<evidence type="ECO:0000256" key="4">
    <source>
        <dbReference type="ARBA" id="ARBA00022475"/>
    </source>
</evidence>
<dbReference type="PANTHER" id="PTHR30529">
    <property type="entry name" value="CYTOCHROME B561"/>
    <property type="match status" value="1"/>
</dbReference>
<dbReference type="InterPro" id="IPR052168">
    <property type="entry name" value="Cytochrome_b561_oxidase"/>
</dbReference>
<dbReference type="GO" id="GO:0005886">
    <property type="term" value="C:plasma membrane"/>
    <property type="evidence" value="ECO:0007669"/>
    <property type="project" value="UniProtKB-SubCell"/>
</dbReference>
<dbReference type="GO" id="GO:0009055">
    <property type="term" value="F:electron transfer activity"/>
    <property type="evidence" value="ECO:0007669"/>
    <property type="project" value="InterPro"/>
</dbReference>
<evidence type="ECO:0000256" key="3">
    <source>
        <dbReference type="ARBA" id="ARBA00022448"/>
    </source>
</evidence>
<evidence type="ECO:0000256" key="8">
    <source>
        <dbReference type="ARBA" id="ARBA00022982"/>
    </source>
</evidence>
<evidence type="ECO:0000313" key="15">
    <source>
        <dbReference type="EMBL" id="NDW44549.1"/>
    </source>
</evidence>
<dbReference type="Pfam" id="PF01292">
    <property type="entry name" value="Ni_hydr_CYTB"/>
    <property type="match status" value="1"/>
</dbReference>
<feature type="transmembrane region" description="Helical" evidence="13">
    <location>
        <begin position="12"/>
        <end position="28"/>
    </location>
</feature>
<name>A0A6B2NPT7_9RHOB</name>
<evidence type="ECO:0000256" key="2">
    <source>
        <dbReference type="ARBA" id="ARBA00004651"/>
    </source>
</evidence>
<dbReference type="InterPro" id="IPR011577">
    <property type="entry name" value="Cyt_b561_bac/Ni-Hgenase"/>
</dbReference>
<dbReference type="SUPFAM" id="SSF81342">
    <property type="entry name" value="Transmembrane di-heme cytochromes"/>
    <property type="match status" value="1"/>
</dbReference>
<keyword evidence="8" id="KW-0249">Electron transport</keyword>
<evidence type="ECO:0000259" key="14">
    <source>
        <dbReference type="Pfam" id="PF01292"/>
    </source>
</evidence>
<organism evidence="15">
    <name type="scientific">Ruegeria sp. PrR005</name>
    <dbReference type="NCBI Taxonomy" id="2706882"/>
    <lineage>
        <taxon>Bacteria</taxon>
        <taxon>Pseudomonadati</taxon>
        <taxon>Pseudomonadota</taxon>
        <taxon>Alphaproteobacteria</taxon>
        <taxon>Rhodobacterales</taxon>
        <taxon>Roseobacteraceae</taxon>
        <taxon>Ruegeria</taxon>
    </lineage>
</organism>
<feature type="transmembrane region" description="Helical" evidence="13">
    <location>
        <begin position="92"/>
        <end position="113"/>
    </location>
</feature>
<dbReference type="RefSeq" id="WP_164128531.1">
    <property type="nucleotide sequence ID" value="NZ_JAAGOX010000010.1"/>
</dbReference>
<evidence type="ECO:0000256" key="13">
    <source>
        <dbReference type="SAM" id="Phobius"/>
    </source>
</evidence>
<comment type="caution">
    <text evidence="15">The sequence shown here is derived from an EMBL/GenBank/DDBJ whole genome shotgun (WGS) entry which is preliminary data.</text>
</comment>
<reference evidence="15" key="1">
    <citation type="submission" date="2020-02" db="EMBL/GenBank/DDBJ databases">
        <title>Delineation of the pyrene-degrading pathway in Roseobacter clade bacteria by genomic analysis.</title>
        <authorList>
            <person name="Zhou H."/>
            <person name="Wang H."/>
        </authorList>
    </citation>
    <scope>NUCLEOTIDE SEQUENCE</scope>
    <source>
        <strain evidence="15">PrR005</strain>
    </source>
</reference>
<keyword evidence="10" id="KW-0408">Iron</keyword>
<proteinExistence type="inferred from homology"/>
<dbReference type="GO" id="GO:0020037">
    <property type="term" value="F:heme binding"/>
    <property type="evidence" value="ECO:0007669"/>
    <property type="project" value="TreeGrafter"/>
</dbReference>
<evidence type="ECO:0000256" key="1">
    <source>
        <dbReference type="ARBA" id="ARBA00001970"/>
    </source>
</evidence>
<sequence>MQPRAGYSQIQIVLHWAAFALVAQQYLFKNSISAAWENISEGGEIAFNPLVLGHVAGGVLVLALTVWRLALRSRRTAPVPVGSVQQQLIARVTHIGLYSLMLLMPLSGAVAWFGGVEAAVSGHNVMKVLLLGLVALHVAGALYHQFVLRDGILSRMHQPQE</sequence>
<feature type="domain" description="Cytochrome b561 bacterial/Ni-hydrogenase" evidence="14">
    <location>
        <begin position="7"/>
        <end position="156"/>
    </location>
</feature>
<dbReference type="InterPro" id="IPR016174">
    <property type="entry name" value="Di-haem_cyt_TM"/>
</dbReference>
<comment type="cofactor">
    <cofactor evidence="1">
        <name>heme b</name>
        <dbReference type="ChEBI" id="CHEBI:60344"/>
    </cofactor>
</comment>
<keyword evidence="11 13" id="KW-0472">Membrane</keyword>
<keyword evidence="6 13" id="KW-0812">Transmembrane</keyword>
<accession>A0A6B2NPT7</accession>
<feature type="transmembrane region" description="Helical" evidence="13">
    <location>
        <begin position="48"/>
        <end position="71"/>
    </location>
</feature>
<keyword evidence="9 13" id="KW-1133">Transmembrane helix</keyword>
<evidence type="ECO:0000256" key="11">
    <source>
        <dbReference type="ARBA" id="ARBA00023136"/>
    </source>
</evidence>
<feature type="transmembrane region" description="Helical" evidence="13">
    <location>
        <begin position="125"/>
        <end position="148"/>
    </location>
</feature>
<gene>
    <name evidence="15" type="ORF">G0P99_06230</name>
</gene>